<dbReference type="InterPro" id="IPR050790">
    <property type="entry name" value="ExbB/TolQ_transport"/>
</dbReference>
<feature type="coiled-coil region" evidence="7">
    <location>
        <begin position="33"/>
        <end position="89"/>
    </location>
</feature>
<sequence length="454" mass="50123">MKSFIAILSLAFASQAIAQTPSTAEAGSPSAPLIELLEQIRTQRAEEQKANAEREAEFLADMNRQAELLAQAKAELARQEKRSNDLRTAFDENEKTLANMETQLKMEMGNIGEIFGTVRQVSGDARAVFQNSLVSSQIPGRTEFVSNLAERKELPSIEELERLWYELFQEVVESGRVAKYETNVLTPNGEDQTQEVIRIGTFNAISEGKYLSFLSGENSLYEMARQPPSRYLDMANNFSATNKDYAPMIVDPSGGTILSSLTRAPDLKEKIQQGKLVGYVIIGIGVFGLIIAIIRFFMLTFSNFKIKSQLKSETPSENNALGRVMSVYKRYEESDIETLELKLDEAILKETPNFERGLPTIKILAAIAPLMGLLGTVIGMIQTFQDITLFGTGDPKIMAGGISQALMTTVLGLVVAIPLVLLHSVLSGKSDQIVQLLDERSAGLMAEQSEKHRK</sequence>
<feature type="transmembrane region" description="Helical" evidence="8">
    <location>
        <begin position="401"/>
        <end position="422"/>
    </location>
</feature>
<comment type="similarity">
    <text evidence="6">Belongs to the exbB/tolQ family.</text>
</comment>
<evidence type="ECO:0000256" key="7">
    <source>
        <dbReference type="SAM" id="Coils"/>
    </source>
</evidence>
<organism evidence="11 12">
    <name type="scientific">Pelagicoccus mobilis</name>
    <dbReference type="NCBI Taxonomy" id="415221"/>
    <lineage>
        <taxon>Bacteria</taxon>
        <taxon>Pseudomonadati</taxon>
        <taxon>Verrucomicrobiota</taxon>
        <taxon>Opitutia</taxon>
        <taxon>Puniceicoccales</taxon>
        <taxon>Pelagicoccaceae</taxon>
        <taxon>Pelagicoccus</taxon>
    </lineage>
</organism>
<dbReference type="GO" id="GO:0005886">
    <property type="term" value="C:plasma membrane"/>
    <property type="evidence" value="ECO:0007669"/>
    <property type="project" value="UniProtKB-SubCell"/>
</dbReference>
<dbReference type="PANTHER" id="PTHR30625">
    <property type="entry name" value="PROTEIN TOLQ"/>
    <property type="match status" value="1"/>
</dbReference>
<evidence type="ECO:0000256" key="8">
    <source>
        <dbReference type="SAM" id="Phobius"/>
    </source>
</evidence>
<keyword evidence="5 8" id="KW-0472">Membrane</keyword>
<dbReference type="InterPro" id="IPR017270">
    <property type="entry name" value="MotA/TolQ/ExbB-rel"/>
</dbReference>
<evidence type="ECO:0000256" key="4">
    <source>
        <dbReference type="ARBA" id="ARBA00022989"/>
    </source>
</evidence>
<feature type="transmembrane region" description="Helical" evidence="8">
    <location>
        <begin position="276"/>
        <end position="298"/>
    </location>
</feature>
<dbReference type="RefSeq" id="WP_200353647.1">
    <property type="nucleotide sequence ID" value="NZ_JAENIL010000002.1"/>
</dbReference>
<keyword evidence="6" id="KW-0813">Transport</keyword>
<keyword evidence="3 8" id="KW-0812">Transmembrane</keyword>
<keyword evidence="9" id="KW-0732">Signal</keyword>
<evidence type="ECO:0000256" key="9">
    <source>
        <dbReference type="SAM" id="SignalP"/>
    </source>
</evidence>
<keyword evidence="6" id="KW-0653">Protein transport</keyword>
<keyword evidence="7" id="KW-0175">Coiled coil</keyword>
<dbReference type="AlphaFoldDB" id="A0A934RUM5"/>
<dbReference type="PANTHER" id="PTHR30625:SF11">
    <property type="entry name" value="MOTA_TOLQ_EXBB PROTON CHANNEL DOMAIN-CONTAINING PROTEIN"/>
    <property type="match status" value="1"/>
</dbReference>
<dbReference type="PIRSF" id="PIRSF037714">
    <property type="entry name" value="TolR"/>
    <property type="match status" value="1"/>
</dbReference>
<feature type="signal peptide" evidence="9">
    <location>
        <begin position="1"/>
        <end position="18"/>
    </location>
</feature>
<evidence type="ECO:0000256" key="6">
    <source>
        <dbReference type="RuleBase" id="RU004057"/>
    </source>
</evidence>
<evidence type="ECO:0000256" key="2">
    <source>
        <dbReference type="ARBA" id="ARBA00022475"/>
    </source>
</evidence>
<keyword evidence="12" id="KW-1185">Reference proteome</keyword>
<feature type="chain" id="PRO_5037436216" evidence="9">
    <location>
        <begin position="19"/>
        <end position="454"/>
    </location>
</feature>
<accession>A0A934RUM5</accession>
<name>A0A934RUM5_9BACT</name>
<evidence type="ECO:0000313" key="11">
    <source>
        <dbReference type="EMBL" id="MBK1875429.1"/>
    </source>
</evidence>
<feature type="transmembrane region" description="Helical" evidence="8">
    <location>
        <begin position="363"/>
        <end position="381"/>
    </location>
</feature>
<keyword evidence="2" id="KW-1003">Cell membrane</keyword>
<evidence type="ECO:0000256" key="1">
    <source>
        <dbReference type="ARBA" id="ARBA00004651"/>
    </source>
</evidence>
<dbReference type="Proteomes" id="UP000617628">
    <property type="component" value="Unassembled WGS sequence"/>
</dbReference>
<comment type="subcellular location">
    <subcellularLocation>
        <location evidence="1">Cell membrane</location>
        <topology evidence="1">Multi-pass membrane protein</topology>
    </subcellularLocation>
    <subcellularLocation>
        <location evidence="6">Membrane</location>
        <topology evidence="6">Multi-pass membrane protein</topology>
    </subcellularLocation>
</comment>
<dbReference type="InterPro" id="IPR002898">
    <property type="entry name" value="MotA_ExbB_proton_chnl"/>
</dbReference>
<evidence type="ECO:0000313" key="12">
    <source>
        <dbReference type="Proteomes" id="UP000617628"/>
    </source>
</evidence>
<evidence type="ECO:0000256" key="5">
    <source>
        <dbReference type="ARBA" id="ARBA00023136"/>
    </source>
</evidence>
<reference evidence="11" key="1">
    <citation type="submission" date="2021-01" db="EMBL/GenBank/DDBJ databases">
        <title>Modified the classification status of verrucomicrobia.</title>
        <authorList>
            <person name="Feng X."/>
        </authorList>
    </citation>
    <scope>NUCLEOTIDE SEQUENCE</scope>
    <source>
        <strain evidence="11">KCTC 13126</strain>
    </source>
</reference>
<keyword evidence="4 8" id="KW-1133">Transmembrane helix</keyword>
<evidence type="ECO:0000259" key="10">
    <source>
        <dbReference type="Pfam" id="PF01618"/>
    </source>
</evidence>
<feature type="domain" description="MotA/TolQ/ExbB proton channel" evidence="10">
    <location>
        <begin position="331"/>
        <end position="438"/>
    </location>
</feature>
<dbReference type="EMBL" id="JAENIL010000002">
    <property type="protein sequence ID" value="MBK1875429.1"/>
    <property type="molecule type" value="Genomic_DNA"/>
</dbReference>
<dbReference type="GO" id="GO:0017038">
    <property type="term" value="P:protein import"/>
    <property type="evidence" value="ECO:0007669"/>
    <property type="project" value="TreeGrafter"/>
</dbReference>
<evidence type="ECO:0000256" key="3">
    <source>
        <dbReference type="ARBA" id="ARBA00022692"/>
    </source>
</evidence>
<comment type="caution">
    <text evidence="11">The sequence shown here is derived from an EMBL/GenBank/DDBJ whole genome shotgun (WGS) entry which is preliminary data.</text>
</comment>
<proteinExistence type="inferred from homology"/>
<gene>
    <name evidence="11" type="ORF">JIN87_01045</name>
</gene>
<dbReference type="Pfam" id="PF01618">
    <property type="entry name" value="MotA_ExbB"/>
    <property type="match status" value="1"/>
</dbReference>
<protein>
    <submittedName>
        <fullName evidence="11">MotA/TolQ/ExbB proton channel family protein</fullName>
    </submittedName>
</protein>